<gene>
    <name evidence="1" type="ORF">COO91_04166</name>
</gene>
<dbReference type="EMBL" id="CP024785">
    <property type="protein sequence ID" value="AUB38201.1"/>
    <property type="molecule type" value="Genomic_DNA"/>
</dbReference>
<name>A0A2K8SS13_9NOSO</name>
<protein>
    <submittedName>
        <fullName evidence="1">Uncharacterized protein</fullName>
    </submittedName>
</protein>
<sequence length="48" mass="5592">MSDVYRDVGLKNNVETWEYCSVRARDAIHRRLYKNTINLNSSTACDRG</sequence>
<proteinExistence type="predicted"/>
<dbReference type="Proteomes" id="UP000232003">
    <property type="component" value="Chromosome"/>
</dbReference>
<evidence type="ECO:0000313" key="1">
    <source>
        <dbReference type="EMBL" id="AUB38201.1"/>
    </source>
</evidence>
<keyword evidence="2" id="KW-1185">Reference proteome</keyword>
<reference evidence="1 2" key="1">
    <citation type="submission" date="2017-11" db="EMBL/GenBank/DDBJ databases">
        <title>Complete genome of a free-living desiccation-tolerant cyanobacterium and its photosynthetic adaptation to extreme terrestrial habitat.</title>
        <authorList>
            <person name="Shang J."/>
        </authorList>
    </citation>
    <scope>NUCLEOTIDE SEQUENCE [LARGE SCALE GENOMIC DNA]</scope>
    <source>
        <strain evidence="1 2">CCNUN1</strain>
    </source>
</reference>
<accession>A0A2K8SS13</accession>
<dbReference type="AlphaFoldDB" id="A0A2K8SS13"/>
<dbReference type="KEGG" id="nfl:COO91_04166"/>
<organism evidence="1 2">
    <name type="scientific">Nostoc flagelliforme CCNUN1</name>
    <dbReference type="NCBI Taxonomy" id="2038116"/>
    <lineage>
        <taxon>Bacteria</taxon>
        <taxon>Bacillati</taxon>
        <taxon>Cyanobacteriota</taxon>
        <taxon>Cyanophyceae</taxon>
        <taxon>Nostocales</taxon>
        <taxon>Nostocaceae</taxon>
        <taxon>Nostoc</taxon>
    </lineage>
</organism>
<evidence type="ECO:0000313" key="2">
    <source>
        <dbReference type="Proteomes" id="UP000232003"/>
    </source>
</evidence>